<comment type="caution">
    <text evidence="4">The sequence shown here is derived from an EMBL/GenBank/DDBJ whole genome shotgun (WGS) entry which is preliminary data.</text>
</comment>
<dbReference type="GO" id="GO:0000160">
    <property type="term" value="P:phosphorelay signal transduction system"/>
    <property type="evidence" value="ECO:0007669"/>
    <property type="project" value="InterPro"/>
</dbReference>
<dbReference type="PROSITE" id="PS50110">
    <property type="entry name" value="RESPONSE_REGULATORY"/>
    <property type="match status" value="1"/>
</dbReference>
<dbReference type="PANTHER" id="PTHR44591">
    <property type="entry name" value="STRESS RESPONSE REGULATOR PROTEIN 1"/>
    <property type="match status" value="1"/>
</dbReference>
<dbReference type="RefSeq" id="WP_200066506.1">
    <property type="nucleotide sequence ID" value="NZ_JAEHFW010000002.1"/>
</dbReference>
<evidence type="ECO:0000259" key="3">
    <source>
        <dbReference type="PROSITE" id="PS50110"/>
    </source>
</evidence>
<evidence type="ECO:0000256" key="1">
    <source>
        <dbReference type="ARBA" id="ARBA00022553"/>
    </source>
</evidence>
<sequence length="121" mass="13431">MRKKILIVDDNELIVEMMSFILSANGYDVKSLPSGEYIMREIDSSQPDLLIMDVMLPGVDGINLCRILKHNKATEKLPVIICSGSADLEKTLLADGAPDDYLRKPFDLSTFINKVAFQLAA</sequence>
<dbReference type="InterPro" id="IPR001789">
    <property type="entry name" value="Sig_transdc_resp-reg_receiver"/>
</dbReference>
<dbReference type="Proteomes" id="UP000613193">
    <property type="component" value="Unassembled WGS sequence"/>
</dbReference>
<evidence type="ECO:0000313" key="5">
    <source>
        <dbReference type="Proteomes" id="UP000613193"/>
    </source>
</evidence>
<proteinExistence type="predicted"/>
<dbReference type="Gene3D" id="3.40.50.2300">
    <property type="match status" value="1"/>
</dbReference>
<evidence type="ECO:0000313" key="4">
    <source>
        <dbReference type="EMBL" id="MBK0379969.1"/>
    </source>
</evidence>
<protein>
    <submittedName>
        <fullName evidence="4">Response regulator</fullName>
    </submittedName>
</protein>
<organism evidence="4 5">
    <name type="scientific">Mucilaginibacter segetis</name>
    <dbReference type="NCBI Taxonomy" id="2793071"/>
    <lineage>
        <taxon>Bacteria</taxon>
        <taxon>Pseudomonadati</taxon>
        <taxon>Bacteroidota</taxon>
        <taxon>Sphingobacteriia</taxon>
        <taxon>Sphingobacteriales</taxon>
        <taxon>Sphingobacteriaceae</taxon>
        <taxon>Mucilaginibacter</taxon>
    </lineage>
</organism>
<dbReference type="InterPro" id="IPR011006">
    <property type="entry name" value="CheY-like_superfamily"/>
</dbReference>
<evidence type="ECO:0000256" key="2">
    <source>
        <dbReference type="PROSITE-ProRule" id="PRU00169"/>
    </source>
</evidence>
<dbReference type="AlphaFoldDB" id="A0A934PSF8"/>
<keyword evidence="5" id="KW-1185">Reference proteome</keyword>
<dbReference type="Pfam" id="PF00072">
    <property type="entry name" value="Response_reg"/>
    <property type="match status" value="1"/>
</dbReference>
<dbReference type="SMART" id="SM00448">
    <property type="entry name" value="REC"/>
    <property type="match status" value="1"/>
</dbReference>
<dbReference type="EMBL" id="JAEHFW010000002">
    <property type="protein sequence ID" value="MBK0379969.1"/>
    <property type="molecule type" value="Genomic_DNA"/>
</dbReference>
<dbReference type="SUPFAM" id="SSF52172">
    <property type="entry name" value="CheY-like"/>
    <property type="match status" value="1"/>
</dbReference>
<feature type="modified residue" description="4-aspartylphosphate" evidence="2">
    <location>
        <position position="53"/>
    </location>
</feature>
<dbReference type="PANTHER" id="PTHR44591:SF3">
    <property type="entry name" value="RESPONSE REGULATORY DOMAIN-CONTAINING PROTEIN"/>
    <property type="match status" value="1"/>
</dbReference>
<accession>A0A934PSF8</accession>
<keyword evidence="1 2" id="KW-0597">Phosphoprotein</keyword>
<reference evidence="4" key="1">
    <citation type="submission" date="2020-12" db="EMBL/GenBank/DDBJ databases">
        <title>Bacterial novel species Mucilaginibacter sp. SD-g isolated from soil.</title>
        <authorList>
            <person name="Jung H.-Y."/>
        </authorList>
    </citation>
    <scope>NUCLEOTIDE SEQUENCE</scope>
    <source>
        <strain evidence="4">SD-g</strain>
    </source>
</reference>
<name>A0A934PSF8_9SPHI</name>
<feature type="domain" description="Response regulatory" evidence="3">
    <location>
        <begin position="4"/>
        <end position="119"/>
    </location>
</feature>
<gene>
    <name evidence="4" type="ORF">I5M19_11655</name>
</gene>
<dbReference type="InterPro" id="IPR050595">
    <property type="entry name" value="Bact_response_regulator"/>
</dbReference>